<dbReference type="Proteomes" id="UP000730482">
    <property type="component" value="Unassembled WGS sequence"/>
</dbReference>
<organism evidence="2 3">
    <name type="scientific">Catenulispora pinistramenti</name>
    <dbReference type="NCBI Taxonomy" id="2705254"/>
    <lineage>
        <taxon>Bacteria</taxon>
        <taxon>Bacillati</taxon>
        <taxon>Actinomycetota</taxon>
        <taxon>Actinomycetes</taxon>
        <taxon>Catenulisporales</taxon>
        <taxon>Catenulisporaceae</taxon>
        <taxon>Catenulispora</taxon>
    </lineage>
</organism>
<reference evidence="2 3" key="1">
    <citation type="submission" date="2020-02" db="EMBL/GenBank/DDBJ databases">
        <title>Acidophilic actinobacteria isolated from forest soil.</title>
        <authorList>
            <person name="Golinska P."/>
        </authorList>
    </citation>
    <scope>NUCLEOTIDE SEQUENCE [LARGE SCALE GENOMIC DNA]</scope>
    <source>
        <strain evidence="2 3">NL8</strain>
    </source>
</reference>
<dbReference type="GO" id="GO:0032259">
    <property type="term" value="P:methylation"/>
    <property type="evidence" value="ECO:0007669"/>
    <property type="project" value="UniProtKB-KW"/>
</dbReference>
<dbReference type="Pfam" id="PF08241">
    <property type="entry name" value="Methyltransf_11"/>
    <property type="match status" value="1"/>
</dbReference>
<name>A0ABS5KU01_9ACTN</name>
<dbReference type="InterPro" id="IPR013216">
    <property type="entry name" value="Methyltransf_11"/>
</dbReference>
<comment type="caution">
    <text evidence="2">The sequence shown here is derived from an EMBL/GenBank/DDBJ whole genome shotgun (WGS) entry which is preliminary data.</text>
</comment>
<evidence type="ECO:0000259" key="1">
    <source>
        <dbReference type="Pfam" id="PF08241"/>
    </source>
</evidence>
<keyword evidence="2" id="KW-0808">Transferase</keyword>
<feature type="domain" description="Methyltransferase type 11" evidence="1">
    <location>
        <begin position="68"/>
        <end position="172"/>
    </location>
</feature>
<protein>
    <submittedName>
        <fullName evidence="2">Methyltransferase domain-containing protein</fullName>
    </submittedName>
</protein>
<dbReference type="RefSeq" id="WP_212011100.1">
    <property type="nucleotide sequence ID" value="NZ_JAAFYZ010000075.1"/>
</dbReference>
<accession>A0ABS5KU01</accession>
<proteinExistence type="predicted"/>
<dbReference type="PANTHER" id="PTHR43591:SF24">
    <property type="entry name" value="2-METHOXY-6-POLYPRENYL-1,4-BENZOQUINOL METHYLASE, MITOCHONDRIAL"/>
    <property type="match status" value="1"/>
</dbReference>
<dbReference type="PANTHER" id="PTHR43591">
    <property type="entry name" value="METHYLTRANSFERASE"/>
    <property type="match status" value="1"/>
</dbReference>
<dbReference type="GO" id="GO:0008168">
    <property type="term" value="F:methyltransferase activity"/>
    <property type="evidence" value="ECO:0007669"/>
    <property type="project" value="UniProtKB-KW"/>
</dbReference>
<dbReference type="Gene3D" id="3.40.50.150">
    <property type="entry name" value="Vaccinia Virus protein VP39"/>
    <property type="match status" value="1"/>
</dbReference>
<evidence type="ECO:0000313" key="2">
    <source>
        <dbReference type="EMBL" id="MBS2549541.1"/>
    </source>
</evidence>
<evidence type="ECO:0000313" key="3">
    <source>
        <dbReference type="Proteomes" id="UP000730482"/>
    </source>
</evidence>
<keyword evidence="2" id="KW-0489">Methyltransferase</keyword>
<gene>
    <name evidence="2" type="ORF">KGQ19_22005</name>
</gene>
<sequence length="224" mass="24421">MAHFARPSRKTALAAATGAAALAAGAWWFTDRAPYPYAQRRLLDLQLPFLGLADLDTVLRPRPGERMLELGPGTGLQALHVAPQLGPQGRLDIVDVQQEMLDHVMRRAQEDRAEGDGPGAIVPHLADARELPFEEAEFDAVYLVTALGEIPEPERVLADAARVLKPGGRLVVGEFFDRHWIPFQRLHRMADSQGLHLLERRGPSLAYLAAFRPCATETAGAGAA</sequence>
<keyword evidence="3" id="KW-1185">Reference proteome</keyword>
<dbReference type="CDD" id="cd02440">
    <property type="entry name" value="AdoMet_MTases"/>
    <property type="match status" value="1"/>
</dbReference>
<dbReference type="InterPro" id="IPR029063">
    <property type="entry name" value="SAM-dependent_MTases_sf"/>
</dbReference>
<dbReference type="SUPFAM" id="SSF53335">
    <property type="entry name" value="S-adenosyl-L-methionine-dependent methyltransferases"/>
    <property type="match status" value="1"/>
</dbReference>
<dbReference type="EMBL" id="JAAFYZ010000075">
    <property type="protein sequence ID" value="MBS2549541.1"/>
    <property type="molecule type" value="Genomic_DNA"/>
</dbReference>